<dbReference type="PANTHER" id="PTHR37610:SF97">
    <property type="entry name" value="RETROTRANSPOSON GAG DOMAIN-CONTAINING PROTEIN"/>
    <property type="match status" value="1"/>
</dbReference>
<accession>A0ABQ5DTU7</accession>
<name>A0ABQ5DTU7_9ASTR</name>
<dbReference type="Proteomes" id="UP001151760">
    <property type="component" value="Unassembled WGS sequence"/>
</dbReference>
<feature type="domain" description="Retrotransposon Copia-like N-terminal" evidence="3">
    <location>
        <begin position="53"/>
        <end position="94"/>
    </location>
</feature>
<feature type="domain" description="Retrotransposon gag" evidence="2">
    <location>
        <begin position="113"/>
        <end position="201"/>
    </location>
</feature>
<dbReference type="Pfam" id="PF14244">
    <property type="entry name" value="Retrotran_gag_3"/>
    <property type="match status" value="1"/>
</dbReference>
<proteinExistence type="predicted"/>
<dbReference type="PANTHER" id="PTHR37610">
    <property type="entry name" value="CCHC-TYPE DOMAIN-CONTAINING PROTEIN"/>
    <property type="match status" value="1"/>
</dbReference>
<evidence type="ECO:0000313" key="5">
    <source>
        <dbReference type="Proteomes" id="UP001151760"/>
    </source>
</evidence>
<comment type="caution">
    <text evidence="4">The sequence shown here is derived from an EMBL/GenBank/DDBJ whole genome shotgun (WGS) entry which is preliminary data.</text>
</comment>
<dbReference type="EMBL" id="BQNB010015580">
    <property type="protein sequence ID" value="GJT41668.1"/>
    <property type="molecule type" value="Genomic_DNA"/>
</dbReference>
<reference evidence="4" key="2">
    <citation type="submission" date="2022-01" db="EMBL/GenBank/DDBJ databases">
        <authorList>
            <person name="Yamashiro T."/>
            <person name="Shiraishi A."/>
            <person name="Satake H."/>
            <person name="Nakayama K."/>
        </authorList>
    </citation>
    <scope>NUCLEOTIDE SEQUENCE</scope>
</reference>
<organism evidence="4 5">
    <name type="scientific">Tanacetum coccineum</name>
    <dbReference type="NCBI Taxonomy" id="301880"/>
    <lineage>
        <taxon>Eukaryota</taxon>
        <taxon>Viridiplantae</taxon>
        <taxon>Streptophyta</taxon>
        <taxon>Embryophyta</taxon>
        <taxon>Tracheophyta</taxon>
        <taxon>Spermatophyta</taxon>
        <taxon>Magnoliopsida</taxon>
        <taxon>eudicotyledons</taxon>
        <taxon>Gunneridae</taxon>
        <taxon>Pentapetalae</taxon>
        <taxon>asterids</taxon>
        <taxon>campanulids</taxon>
        <taxon>Asterales</taxon>
        <taxon>Asteraceae</taxon>
        <taxon>Asteroideae</taxon>
        <taxon>Anthemideae</taxon>
        <taxon>Anthemidinae</taxon>
        <taxon>Tanacetum</taxon>
    </lineage>
</organism>
<evidence type="ECO:0000259" key="2">
    <source>
        <dbReference type="Pfam" id="PF03732"/>
    </source>
</evidence>
<gene>
    <name evidence="4" type="ORF">Tco_0941533</name>
</gene>
<evidence type="ECO:0000313" key="4">
    <source>
        <dbReference type="EMBL" id="GJT41668.1"/>
    </source>
</evidence>
<sequence length="405" mass="45997">MAGSATFLLRSSTSMFNGFEIGHLLSKTLISNTLGKSSAFLMEIQSKMGQKSSTASQQLSTHSDNYGSWKMSMMIALNAKNKMKIINGDFEEPAVNADTRALWERKNDMIISWILNTITEQISNSLSFVNSASSLWKELQEHYSQLDGHRVYQLTHDLVQLKQNNTAIKIYYHKLKGLWDEVDGERDQWKRLIQFLMGLDECYANIRGQILLMNPVPTVAKAYNMIRQEEKNLLQKFQSQLLYLHIPITIGTSTIMVSTMVEEIRGITVEITVKVNLQQGIQSIMPSFSWEVQTTNHSSKYSEYGNGLKWECSEYVNGSKESTQSNDAYDAKQQGFVWTITRGLLMETSIMVSTSSNNNRQHPTQLLCQSPTTTWLSGFQGGTEYSLKDEKQSQTGQNRARNRKA</sequence>
<dbReference type="Pfam" id="PF03732">
    <property type="entry name" value="Retrotrans_gag"/>
    <property type="match status" value="1"/>
</dbReference>
<evidence type="ECO:0000256" key="1">
    <source>
        <dbReference type="SAM" id="MobiDB-lite"/>
    </source>
</evidence>
<reference evidence="4" key="1">
    <citation type="journal article" date="2022" name="Int. J. Mol. Sci.">
        <title>Draft Genome of Tanacetum Coccineum: Genomic Comparison of Closely Related Tanacetum-Family Plants.</title>
        <authorList>
            <person name="Yamashiro T."/>
            <person name="Shiraishi A."/>
            <person name="Nakayama K."/>
            <person name="Satake H."/>
        </authorList>
    </citation>
    <scope>NUCLEOTIDE SEQUENCE</scope>
</reference>
<dbReference type="InterPro" id="IPR005162">
    <property type="entry name" value="Retrotrans_gag_dom"/>
</dbReference>
<feature type="region of interest" description="Disordered" evidence="1">
    <location>
        <begin position="385"/>
        <end position="405"/>
    </location>
</feature>
<dbReference type="InterPro" id="IPR029472">
    <property type="entry name" value="Copia-like_N"/>
</dbReference>
<keyword evidence="5" id="KW-1185">Reference proteome</keyword>
<evidence type="ECO:0000259" key="3">
    <source>
        <dbReference type="Pfam" id="PF14244"/>
    </source>
</evidence>
<protein>
    <submittedName>
        <fullName evidence="4">Cysteine-rich receptor-like protein kinase 8</fullName>
    </submittedName>
</protein>